<protein>
    <submittedName>
        <fullName evidence="3">Cell wall assembly regulator SMI1</fullName>
    </submittedName>
</protein>
<evidence type="ECO:0000259" key="2">
    <source>
        <dbReference type="SMART" id="SM00860"/>
    </source>
</evidence>
<dbReference type="AlphaFoldDB" id="A0A239EXI5"/>
<dbReference type="OrthoDB" id="3287229at2"/>
<dbReference type="InterPro" id="IPR037883">
    <property type="entry name" value="Knr4/Smi1-like_sf"/>
</dbReference>
<accession>A0A239EXI5</accession>
<gene>
    <name evidence="3" type="ORF">SAMN05216252_106195</name>
</gene>
<name>A0A239EXI5_9ACTN</name>
<evidence type="ECO:0000313" key="4">
    <source>
        <dbReference type="Proteomes" id="UP000198280"/>
    </source>
</evidence>
<dbReference type="InterPro" id="IPR018958">
    <property type="entry name" value="Knr4/Smi1-like_dom"/>
</dbReference>
<dbReference type="Proteomes" id="UP000198280">
    <property type="component" value="Unassembled WGS sequence"/>
</dbReference>
<feature type="domain" description="Knr4/Smi1-like" evidence="2">
    <location>
        <begin position="30"/>
        <end position="164"/>
    </location>
</feature>
<evidence type="ECO:0000256" key="1">
    <source>
        <dbReference type="SAM" id="MobiDB-lite"/>
    </source>
</evidence>
<feature type="region of interest" description="Disordered" evidence="1">
    <location>
        <begin position="193"/>
        <end position="226"/>
    </location>
</feature>
<dbReference type="SUPFAM" id="SSF160631">
    <property type="entry name" value="SMI1/KNR4-like"/>
    <property type="match status" value="1"/>
</dbReference>
<sequence length="386" mass="41566">MSADAAQQAWDRIDSWLGAHAPAYAMLNPPAPEEEIAAVQRRMGVTFPPDLVATLRRHDGAHEDFLLPTHDRLLGTRGCEERSGFLRGMLAEVLDADDEEDDEEDDDGAYWHHHFVQFASYDITADGLTVDCRPGTSFGAVGRFFDESGTDFGHAPSLGAYLGDVANSLERGLPFQGGRTWPVVSDGALEWDASERSHPEWGDPSDPPPSADDASLPALPPRGSEEPLRAVHVRKLGGLGALVATLPRETVATAAARQTRRLADETGLARYPEVAAALDALVGGRPVELTGTGPLGLRLRQVRREASAHHNGVRGQAVTCLVLLLTDLPHRALVRTADVRSRISPDWRAALHADLGSPPLPPEPDTAFWTTLDNPAIDAGRRSTGV</sequence>
<dbReference type="EMBL" id="FZOF01000006">
    <property type="protein sequence ID" value="SNS49141.1"/>
    <property type="molecule type" value="Genomic_DNA"/>
</dbReference>
<dbReference type="Pfam" id="PF09346">
    <property type="entry name" value="SMI1_KNR4"/>
    <property type="match status" value="1"/>
</dbReference>
<proteinExistence type="predicted"/>
<organism evidence="3 4">
    <name type="scientific">Actinacidiphila glaucinigra</name>
    <dbReference type="NCBI Taxonomy" id="235986"/>
    <lineage>
        <taxon>Bacteria</taxon>
        <taxon>Bacillati</taxon>
        <taxon>Actinomycetota</taxon>
        <taxon>Actinomycetes</taxon>
        <taxon>Kitasatosporales</taxon>
        <taxon>Streptomycetaceae</taxon>
        <taxon>Actinacidiphila</taxon>
    </lineage>
</organism>
<evidence type="ECO:0000313" key="3">
    <source>
        <dbReference type="EMBL" id="SNS49141.1"/>
    </source>
</evidence>
<dbReference type="SMART" id="SM00860">
    <property type="entry name" value="SMI1_KNR4"/>
    <property type="match status" value="1"/>
</dbReference>
<reference evidence="3 4" key="1">
    <citation type="submission" date="2017-06" db="EMBL/GenBank/DDBJ databases">
        <authorList>
            <person name="Kim H.J."/>
            <person name="Triplett B.A."/>
        </authorList>
    </citation>
    <scope>NUCLEOTIDE SEQUENCE [LARGE SCALE GENOMIC DNA]</scope>
    <source>
        <strain evidence="3 4">CGMCC 4.1858</strain>
    </source>
</reference>
<dbReference type="RefSeq" id="WP_089224173.1">
    <property type="nucleotide sequence ID" value="NZ_FZOF01000006.1"/>
</dbReference>
<keyword evidence="4" id="KW-1185">Reference proteome</keyword>